<proteinExistence type="predicted"/>
<accession>A0ABP8FY12</accession>
<evidence type="ECO:0000313" key="4">
    <source>
        <dbReference type="Proteomes" id="UP001501207"/>
    </source>
</evidence>
<dbReference type="InterPro" id="IPR028939">
    <property type="entry name" value="P5C_Rdtase_cat_N"/>
</dbReference>
<sequence>MKIAVIGTGNIGSTLARGWSKAGHEIYLGVRDLDTFKGKELLEDRNIRAFSIPDAIARSEVVLLSVPPDAVPALAPYLEGAEEKIILDPTNAFRSKPEGYASAFDALMQLTKCRHIVKAFNNTGFENMAQPAGLDTFMAGDSEKAKKVVAQLARDLGFENCYDFGGNDKAFLLEQLGMSWINLAIIQGLGRNIALNVVKRQTQ</sequence>
<dbReference type="InterPro" id="IPR036291">
    <property type="entry name" value="NAD(P)-bd_dom_sf"/>
</dbReference>
<evidence type="ECO:0000256" key="1">
    <source>
        <dbReference type="ARBA" id="ARBA00023002"/>
    </source>
</evidence>
<dbReference type="PANTHER" id="PTHR14239">
    <property type="entry name" value="DUDULIN-RELATED"/>
    <property type="match status" value="1"/>
</dbReference>
<dbReference type="InterPro" id="IPR051267">
    <property type="entry name" value="STEAP_metalloreductase"/>
</dbReference>
<organism evidence="3 4">
    <name type="scientific">Compostibacter hankyongensis</name>
    <dbReference type="NCBI Taxonomy" id="1007089"/>
    <lineage>
        <taxon>Bacteria</taxon>
        <taxon>Pseudomonadati</taxon>
        <taxon>Bacteroidota</taxon>
        <taxon>Chitinophagia</taxon>
        <taxon>Chitinophagales</taxon>
        <taxon>Chitinophagaceae</taxon>
        <taxon>Compostibacter</taxon>
    </lineage>
</organism>
<dbReference type="RefSeq" id="WP_344979537.1">
    <property type="nucleotide sequence ID" value="NZ_BAABFN010000005.1"/>
</dbReference>
<dbReference type="Gene3D" id="3.40.50.720">
    <property type="entry name" value="NAD(P)-binding Rossmann-like Domain"/>
    <property type="match status" value="1"/>
</dbReference>
<gene>
    <name evidence="3" type="ORF">GCM10023143_23610</name>
</gene>
<dbReference type="EMBL" id="BAABFN010000005">
    <property type="protein sequence ID" value="GAA4313374.1"/>
    <property type="molecule type" value="Genomic_DNA"/>
</dbReference>
<dbReference type="Pfam" id="PF03807">
    <property type="entry name" value="F420_oxidored"/>
    <property type="match status" value="1"/>
</dbReference>
<evidence type="ECO:0000313" key="3">
    <source>
        <dbReference type="EMBL" id="GAA4313374.1"/>
    </source>
</evidence>
<reference evidence="4" key="1">
    <citation type="journal article" date="2019" name="Int. J. Syst. Evol. Microbiol.">
        <title>The Global Catalogue of Microorganisms (GCM) 10K type strain sequencing project: providing services to taxonomists for standard genome sequencing and annotation.</title>
        <authorList>
            <consortium name="The Broad Institute Genomics Platform"/>
            <consortium name="The Broad Institute Genome Sequencing Center for Infectious Disease"/>
            <person name="Wu L."/>
            <person name="Ma J."/>
        </authorList>
    </citation>
    <scope>NUCLEOTIDE SEQUENCE [LARGE SCALE GENOMIC DNA]</scope>
    <source>
        <strain evidence="4">JCM 17664</strain>
    </source>
</reference>
<evidence type="ECO:0000259" key="2">
    <source>
        <dbReference type="Pfam" id="PF03807"/>
    </source>
</evidence>
<dbReference type="Proteomes" id="UP001501207">
    <property type="component" value="Unassembled WGS sequence"/>
</dbReference>
<protein>
    <submittedName>
        <fullName evidence="3">NAD(P)-binding domain-containing protein</fullName>
    </submittedName>
</protein>
<feature type="domain" description="Pyrroline-5-carboxylate reductase catalytic N-terminal" evidence="2">
    <location>
        <begin position="2"/>
        <end position="91"/>
    </location>
</feature>
<name>A0ABP8FY12_9BACT</name>
<dbReference type="SUPFAM" id="SSF51735">
    <property type="entry name" value="NAD(P)-binding Rossmann-fold domains"/>
    <property type="match status" value="1"/>
</dbReference>
<keyword evidence="1" id="KW-0560">Oxidoreductase</keyword>
<comment type="caution">
    <text evidence="3">The sequence shown here is derived from an EMBL/GenBank/DDBJ whole genome shotgun (WGS) entry which is preliminary data.</text>
</comment>
<keyword evidence="4" id="KW-1185">Reference proteome</keyword>